<dbReference type="EMBL" id="BAAAXQ010000051">
    <property type="protein sequence ID" value="GAA3019687.1"/>
    <property type="molecule type" value="Genomic_DNA"/>
</dbReference>
<keyword evidence="2" id="KW-1185">Reference proteome</keyword>
<gene>
    <name evidence="1" type="ORF">GCM10019998_15000</name>
</gene>
<accession>A0ABP6KNZ5</accession>
<reference evidence="2" key="1">
    <citation type="journal article" date="2019" name="Int. J. Syst. Evol. Microbiol.">
        <title>The Global Catalogue of Microorganisms (GCM) 10K type strain sequencing project: providing services to taxonomists for standard genome sequencing and annotation.</title>
        <authorList>
            <consortium name="The Broad Institute Genomics Platform"/>
            <consortium name="The Broad Institute Genome Sequencing Center for Infectious Disease"/>
            <person name="Wu L."/>
            <person name="Ma J."/>
        </authorList>
    </citation>
    <scope>NUCLEOTIDE SEQUENCE [LARGE SCALE GENOMIC DNA]</scope>
    <source>
        <strain evidence="2">JCM 8736</strain>
    </source>
</reference>
<dbReference type="Proteomes" id="UP001501577">
    <property type="component" value="Unassembled WGS sequence"/>
</dbReference>
<evidence type="ECO:0000313" key="2">
    <source>
        <dbReference type="Proteomes" id="UP001501577"/>
    </source>
</evidence>
<proteinExistence type="predicted"/>
<dbReference type="RefSeq" id="WP_068709822.1">
    <property type="nucleotide sequence ID" value="NZ_BAAAXQ010000051.1"/>
</dbReference>
<comment type="caution">
    <text evidence="1">The sequence shown here is derived from an EMBL/GenBank/DDBJ whole genome shotgun (WGS) entry which is preliminary data.</text>
</comment>
<sequence>MKKTQKEKKKLLEETKENQFLDYVRRQIKNVLENDPDMDDSLMFFSVMKVVPEYLSSGKWSKKTLDFTRKYYYPPNKIEKLHQISEFSEPYKKYCELVHNYYLLTQEEGKKIFQKMLDWFPAKKEKNTIASWSDSFVVSLFHRVELQDSVYFEDIRTKERYKATLLDEIFIHQIETLYSPFLALLVPSDKGYITDTILECENFDLIDPTKTKDLSKKEWEEYVFHWYRTNLLKSVTSENPSLEEENVEFYSAGRLMDETDFDFANRLIEQDENLYEFPYLGQLTQLLIKVIRNFPHLFLAKVNALPLLDAMKILFTDLDMDLTAEYNYTNHQGHLWLILIIENLPEEVAAIQNYQVEPEYWEVEF</sequence>
<organism evidence="1 2">
    <name type="scientific">Tetragenococcus solitarius</name>
    <dbReference type="NCBI Taxonomy" id="71453"/>
    <lineage>
        <taxon>Bacteria</taxon>
        <taxon>Bacillati</taxon>
        <taxon>Bacillota</taxon>
        <taxon>Bacilli</taxon>
        <taxon>Lactobacillales</taxon>
        <taxon>Enterococcaceae</taxon>
        <taxon>Tetragenococcus</taxon>
    </lineage>
</organism>
<protein>
    <submittedName>
        <fullName evidence="1">Uncharacterized protein</fullName>
    </submittedName>
</protein>
<evidence type="ECO:0000313" key="1">
    <source>
        <dbReference type="EMBL" id="GAA3019687.1"/>
    </source>
</evidence>
<name>A0ABP6KNZ5_9ENTE</name>